<dbReference type="HOGENOM" id="CLU_2479194_0_0_11"/>
<evidence type="ECO:0000313" key="2">
    <source>
        <dbReference type="EMBL" id="KDN85193.1"/>
    </source>
</evidence>
<feature type="region of interest" description="Disordered" evidence="1">
    <location>
        <begin position="1"/>
        <end position="45"/>
    </location>
</feature>
<dbReference type="EMBL" id="JNBY01000086">
    <property type="protein sequence ID" value="KDN85193.1"/>
    <property type="molecule type" value="Genomic_DNA"/>
</dbReference>
<keyword evidence="3" id="KW-1185">Reference proteome</keyword>
<accession>A0A066YUK0</accession>
<dbReference type="PATRIC" id="fig|1348663.4.peg.2894"/>
<sequence>MERAEGPTRQGVGGRRRRPDLPGPRVGAGRIQGGSAVRTGGNSAIGSCAGEYRSTRHGVCAGSHDGRYDRLVPRSGGVARTNGLSID</sequence>
<dbReference type="Proteomes" id="UP000027178">
    <property type="component" value="Unassembled WGS sequence"/>
</dbReference>
<reference evidence="2 3" key="1">
    <citation type="submission" date="2014-05" db="EMBL/GenBank/DDBJ databases">
        <title>Draft Genome Sequence of Kitasatospora cheerisanensis KCTC 2395.</title>
        <authorList>
            <person name="Nam D.H."/>
        </authorList>
    </citation>
    <scope>NUCLEOTIDE SEQUENCE [LARGE SCALE GENOMIC DNA]</scope>
    <source>
        <strain evidence="2 3">KCTC 2395</strain>
    </source>
</reference>
<protein>
    <submittedName>
        <fullName evidence="2">Uncharacterized protein</fullName>
    </submittedName>
</protein>
<evidence type="ECO:0000256" key="1">
    <source>
        <dbReference type="SAM" id="MobiDB-lite"/>
    </source>
</evidence>
<evidence type="ECO:0000313" key="3">
    <source>
        <dbReference type="Proteomes" id="UP000027178"/>
    </source>
</evidence>
<proteinExistence type="predicted"/>
<organism evidence="2 3">
    <name type="scientific">Kitasatospora cheerisanensis KCTC 2395</name>
    <dbReference type="NCBI Taxonomy" id="1348663"/>
    <lineage>
        <taxon>Bacteria</taxon>
        <taxon>Bacillati</taxon>
        <taxon>Actinomycetota</taxon>
        <taxon>Actinomycetes</taxon>
        <taxon>Kitasatosporales</taxon>
        <taxon>Streptomycetaceae</taxon>
        <taxon>Kitasatospora</taxon>
    </lineage>
</organism>
<gene>
    <name evidence="2" type="ORF">KCH_30120</name>
</gene>
<comment type="caution">
    <text evidence="2">The sequence shown here is derived from an EMBL/GenBank/DDBJ whole genome shotgun (WGS) entry which is preliminary data.</text>
</comment>
<feature type="region of interest" description="Disordered" evidence="1">
    <location>
        <begin position="61"/>
        <end position="87"/>
    </location>
</feature>
<dbReference type="AlphaFoldDB" id="A0A066YUK0"/>
<name>A0A066YUK0_9ACTN</name>